<dbReference type="VEuPathDB" id="FungiDB:SMAC_06358"/>
<evidence type="ECO:0000256" key="2">
    <source>
        <dbReference type="ARBA" id="ARBA00022857"/>
    </source>
</evidence>
<accession>A0A8S8ZH56</accession>
<proteinExistence type="inferred from homology"/>
<dbReference type="PANTHER" id="PTHR24322:SF736">
    <property type="entry name" value="RETINOL DEHYDROGENASE 10"/>
    <property type="match status" value="1"/>
</dbReference>
<organism evidence="5 6">
    <name type="scientific">Sordaria macrospora</name>
    <dbReference type="NCBI Taxonomy" id="5147"/>
    <lineage>
        <taxon>Eukaryota</taxon>
        <taxon>Fungi</taxon>
        <taxon>Dikarya</taxon>
        <taxon>Ascomycota</taxon>
        <taxon>Pezizomycotina</taxon>
        <taxon>Sordariomycetes</taxon>
        <taxon>Sordariomycetidae</taxon>
        <taxon>Sordariales</taxon>
        <taxon>Sordariaceae</taxon>
        <taxon>Sordaria</taxon>
    </lineage>
</organism>
<evidence type="ECO:0000313" key="5">
    <source>
        <dbReference type="EMBL" id="KAA8629967.1"/>
    </source>
</evidence>
<sequence>MPTSISREGLTIDDVGRLIRRTVLNPYLTLPLAAAIVYFEKHPDHYRDFHLQELHELLGIDLSLLSRIGTYLTGFGIAGATLAANDQLTHLFANNFTSPAHGEWTDWSKEIVLVTGGSSGIGQNVIQGLLERNPRTTVVIVDYAPLSWTVPENAQKSIHYYQADLTKSDVIRSVAARVKKEVGHPTVLINNAGIARGFTIMEGSYGDVESTLRTNLTAPFLLTKEFLPEMVRRNHGHIVNICSMSAFLPPPYIGDYAASKAGVQMLHESLQLELKHAHKAKRVRLTLAIPSFIQTPLIGASHPRQNNFIFPLLHVRTVSEEIVDSLYSGYGRTIYLPGIMRYLTSLRGAPEWVLRMARESTVKIPVDFKGRQVVDVETGGIKLEDHEA</sequence>
<evidence type="ECO:0000313" key="6">
    <source>
        <dbReference type="Proteomes" id="UP000433876"/>
    </source>
</evidence>
<name>A0A8S8ZH56_SORMA</name>
<dbReference type="PANTHER" id="PTHR24322">
    <property type="entry name" value="PKSB"/>
    <property type="match status" value="1"/>
</dbReference>
<protein>
    <submittedName>
        <fullName evidence="5">Uncharacterized protein</fullName>
    </submittedName>
</protein>
<dbReference type="Proteomes" id="UP000433876">
    <property type="component" value="Unassembled WGS sequence"/>
</dbReference>
<evidence type="ECO:0000256" key="4">
    <source>
        <dbReference type="RuleBase" id="RU000363"/>
    </source>
</evidence>
<dbReference type="PRINTS" id="PR00080">
    <property type="entry name" value="SDRFAMILY"/>
</dbReference>
<dbReference type="GO" id="GO:0016616">
    <property type="term" value="F:oxidoreductase activity, acting on the CH-OH group of donors, NAD or NADP as acceptor"/>
    <property type="evidence" value="ECO:0007669"/>
    <property type="project" value="TreeGrafter"/>
</dbReference>
<dbReference type="PRINTS" id="PR00081">
    <property type="entry name" value="GDHRDH"/>
</dbReference>
<gene>
    <name evidence="5" type="ORF">SMACR_06358</name>
</gene>
<comment type="similarity">
    <text evidence="1 4">Belongs to the short-chain dehydrogenases/reductases (SDR) family.</text>
</comment>
<dbReference type="AlphaFoldDB" id="A0A8S8ZH56"/>
<dbReference type="InterPro" id="IPR020904">
    <property type="entry name" value="Sc_DH/Rdtase_CS"/>
</dbReference>
<comment type="caution">
    <text evidence="5">The sequence shown here is derived from an EMBL/GenBank/DDBJ whole genome shotgun (WGS) entry which is preliminary data.</text>
</comment>
<reference evidence="5 6" key="1">
    <citation type="submission" date="2017-07" db="EMBL/GenBank/DDBJ databases">
        <title>Genome sequence of the Sordaria macrospora wild type strain R19027.</title>
        <authorList>
            <person name="Nowrousian M."/>
            <person name="Teichert I."/>
            <person name="Kueck U."/>
        </authorList>
    </citation>
    <scope>NUCLEOTIDE SEQUENCE [LARGE SCALE GENOMIC DNA]</scope>
    <source>
        <strain evidence="5 6">R19027</strain>
        <tissue evidence="5">Mycelium</tissue>
    </source>
</reference>
<keyword evidence="3" id="KW-0560">Oxidoreductase</keyword>
<evidence type="ECO:0000256" key="3">
    <source>
        <dbReference type="ARBA" id="ARBA00023002"/>
    </source>
</evidence>
<dbReference type="InterPro" id="IPR036291">
    <property type="entry name" value="NAD(P)-bd_dom_sf"/>
</dbReference>
<keyword evidence="2" id="KW-0521">NADP</keyword>
<dbReference type="SUPFAM" id="SSF51735">
    <property type="entry name" value="NAD(P)-binding Rossmann-fold domains"/>
    <property type="match status" value="1"/>
</dbReference>
<dbReference type="Gene3D" id="3.40.50.720">
    <property type="entry name" value="NAD(P)-binding Rossmann-like Domain"/>
    <property type="match status" value="1"/>
</dbReference>
<dbReference type="PROSITE" id="PS00061">
    <property type="entry name" value="ADH_SHORT"/>
    <property type="match status" value="1"/>
</dbReference>
<dbReference type="EMBL" id="NMPR01000118">
    <property type="protein sequence ID" value="KAA8629967.1"/>
    <property type="molecule type" value="Genomic_DNA"/>
</dbReference>
<dbReference type="Pfam" id="PF00106">
    <property type="entry name" value="adh_short"/>
    <property type="match status" value="1"/>
</dbReference>
<dbReference type="InterPro" id="IPR002347">
    <property type="entry name" value="SDR_fam"/>
</dbReference>
<evidence type="ECO:0000256" key="1">
    <source>
        <dbReference type="ARBA" id="ARBA00006484"/>
    </source>
</evidence>